<accession>A0A955ECG7</accession>
<proteinExistence type="predicted"/>
<dbReference type="Pfam" id="PF12836">
    <property type="entry name" value="HHH_3"/>
    <property type="match status" value="1"/>
</dbReference>
<dbReference type="SUPFAM" id="SSF81585">
    <property type="entry name" value="PsbU/PolX domain-like"/>
    <property type="match status" value="1"/>
</dbReference>
<protein>
    <submittedName>
        <fullName evidence="3">Helix-hairpin-helix domain-containing protein</fullName>
    </submittedName>
</protein>
<feature type="domain" description="Soluble ligand binding" evidence="2">
    <location>
        <begin position="66"/>
        <end position="100"/>
    </location>
</feature>
<keyword evidence="1" id="KW-0472">Membrane</keyword>
<keyword evidence="1" id="KW-0812">Transmembrane</keyword>
<sequence length="204" mass="22535">MDGYKKVQQTIEEWTSHNTMVLVALVIGSVLLNLMLMSDVLEADTKVIYKSSSSDSHASNTDITYSIAGAVSIPGVYKVKQGTRLYEILELAGGYSDYADVSTLEPTLNIATVVGDGEHIYIPYIWDRTNSSLLNPLGDTNLNPQLKINLNNSTKETLQTLPGVGEVYSARIIEHRPYTNIEEFLEKTKVPSNIFAKFSNDVSL</sequence>
<organism evidence="3 4">
    <name type="scientific">candidate division WWE3 bacterium</name>
    <dbReference type="NCBI Taxonomy" id="2053526"/>
    <lineage>
        <taxon>Bacteria</taxon>
        <taxon>Katanobacteria</taxon>
    </lineage>
</organism>
<evidence type="ECO:0000259" key="2">
    <source>
        <dbReference type="Pfam" id="PF10531"/>
    </source>
</evidence>
<evidence type="ECO:0000313" key="4">
    <source>
        <dbReference type="Proteomes" id="UP000740557"/>
    </source>
</evidence>
<dbReference type="Proteomes" id="UP000740557">
    <property type="component" value="Unassembled WGS sequence"/>
</dbReference>
<dbReference type="Gene3D" id="1.10.150.320">
    <property type="entry name" value="Photosystem II 12 kDa extrinsic protein"/>
    <property type="match status" value="1"/>
</dbReference>
<dbReference type="SUPFAM" id="SSF142984">
    <property type="entry name" value="Nqo1 middle domain-like"/>
    <property type="match status" value="1"/>
</dbReference>
<evidence type="ECO:0000313" key="3">
    <source>
        <dbReference type="EMBL" id="MCA9308023.1"/>
    </source>
</evidence>
<gene>
    <name evidence="3" type="ORF">KC980_00775</name>
</gene>
<dbReference type="EMBL" id="JAGQNX010000021">
    <property type="protein sequence ID" value="MCA9308023.1"/>
    <property type="molecule type" value="Genomic_DNA"/>
</dbReference>
<keyword evidence="1" id="KW-1133">Transmembrane helix</keyword>
<reference evidence="3" key="1">
    <citation type="submission" date="2020-04" db="EMBL/GenBank/DDBJ databases">
        <authorList>
            <person name="Zhang T."/>
        </authorList>
    </citation>
    <scope>NUCLEOTIDE SEQUENCE</scope>
    <source>
        <strain evidence="3">HKST-UBA79</strain>
    </source>
</reference>
<dbReference type="InterPro" id="IPR019554">
    <property type="entry name" value="Soluble_ligand-bd"/>
</dbReference>
<dbReference type="AlphaFoldDB" id="A0A955ECG7"/>
<comment type="caution">
    <text evidence="3">The sequence shown here is derived from an EMBL/GenBank/DDBJ whole genome shotgun (WGS) entry which is preliminary data.</text>
</comment>
<dbReference type="Pfam" id="PF10531">
    <property type="entry name" value="SLBB"/>
    <property type="match status" value="1"/>
</dbReference>
<evidence type="ECO:0000256" key="1">
    <source>
        <dbReference type="SAM" id="Phobius"/>
    </source>
</evidence>
<feature type="transmembrane region" description="Helical" evidence="1">
    <location>
        <begin position="20"/>
        <end position="41"/>
    </location>
</feature>
<reference evidence="3" key="2">
    <citation type="journal article" date="2021" name="Microbiome">
        <title>Successional dynamics and alternative stable states in a saline activated sludge microbial community over 9 years.</title>
        <authorList>
            <person name="Wang Y."/>
            <person name="Ye J."/>
            <person name="Ju F."/>
            <person name="Liu L."/>
            <person name="Boyd J.A."/>
            <person name="Deng Y."/>
            <person name="Parks D.H."/>
            <person name="Jiang X."/>
            <person name="Yin X."/>
            <person name="Woodcroft B.J."/>
            <person name="Tyson G.W."/>
            <person name="Hugenholtz P."/>
            <person name="Polz M.F."/>
            <person name="Zhang T."/>
        </authorList>
    </citation>
    <scope>NUCLEOTIDE SEQUENCE</scope>
    <source>
        <strain evidence="3">HKST-UBA79</strain>
    </source>
</reference>
<name>A0A955ECG7_UNCKA</name>